<proteinExistence type="predicted"/>
<feature type="non-terminal residue" evidence="1">
    <location>
        <position position="1"/>
    </location>
</feature>
<evidence type="ECO:0000313" key="1">
    <source>
        <dbReference type="EMBL" id="KFM28535.1"/>
    </source>
</evidence>
<name>A0A087SS31_AUXPR</name>
<dbReference type="OrthoDB" id="10488909at2759"/>
<dbReference type="EMBL" id="KL662173">
    <property type="protein sequence ID" value="KFM28535.1"/>
    <property type="molecule type" value="Genomic_DNA"/>
</dbReference>
<accession>A0A087SS31</accession>
<evidence type="ECO:0000313" key="2">
    <source>
        <dbReference type="Proteomes" id="UP000028924"/>
    </source>
</evidence>
<dbReference type="GeneID" id="23611667"/>
<keyword evidence="2" id="KW-1185">Reference proteome</keyword>
<feature type="non-terminal residue" evidence="1">
    <location>
        <position position="160"/>
    </location>
</feature>
<dbReference type="eggNOG" id="ENOG502SNFB">
    <property type="taxonomic scope" value="Eukaryota"/>
</dbReference>
<dbReference type="KEGG" id="apro:F751_0276"/>
<sequence>ISTVSSTLGSATSTGWKRRSSAGSFSMCFRYSSSVVAPMHCISPRASAGFRMLAASMAPSAAPAPISVCTSSIMRIMSSFCLISSISFFSRSSNSPRYLVPATSRPRSRVTTCLPSIVSGTSPAAMRWARPSATAVLPTPGSPIRHGLFLVRRPRIWVTR</sequence>
<dbReference type="AntiFam" id="ANF00122">
    <property type="entry name" value="Shadow ORF (opposite clpB)"/>
</dbReference>
<dbReference type="RefSeq" id="XP_011401569.1">
    <property type="nucleotide sequence ID" value="XM_011403267.1"/>
</dbReference>
<organism evidence="1 2">
    <name type="scientific">Auxenochlorella protothecoides</name>
    <name type="common">Green microalga</name>
    <name type="synonym">Chlorella protothecoides</name>
    <dbReference type="NCBI Taxonomy" id="3075"/>
    <lineage>
        <taxon>Eukaryota</taxon>
        <taxon>Viridiplantae</taxon>
        <taxon>Chlorophyta</taxon>
        <taxon>core chlorophytes</taxon>
        <taxon>Trebouxiophyceae</taxon>
        <taxon>Chlorellales</taxon>
        <taxon>Chlorellaceae</taxon>
        <taxon>Auxenochlorella</taxon>
    </lineage>
</organism>
<gene>
    <name evidence="1" type="ORF">F751_0276</name>
</gene>
<dbReference type="AlphaFoldDB" id="A0A087SS31"/>
<dbReference type="Proteomes" id="UP000028924">
    <property type="component" value="Unassembled WGS sequence"/>
</dbReference>
<protein>
    <submittedName>
        <fullName evidence="1">Uncharacterized protein</fullName>
    </submittedName>
</protein>
<reference evidence="1 2" key="1">
    <citation type="journal article" date="2014" name="BMC Genomics">
        <title>Oil accumulation mechanisms of the oleaginous microalga Chlorella protothecoides revealed through its genome, transcriptomes, and proteomes.</title>
        <authorList>
            <person name="Gao C."/>
            <person name="Wang Y."/>
            <person name="Shen Y."/>
            <person name="Yan D."/>
            <person name="He X."/>
            <person name="Dai J."/>
            <person name="Wu Q."/>
        </authorList>
    </citation>
    <scope>NUCLEOTIDE SEQUENCE [LARGE SCALE GENOMIC DNA]</scope>
    <source>
        <strain evidence="1 2">0710</strain>
    </source>
</reference>